<organism evidence="3 4">
    <name type="scientific">Streptomyces filipinensis</name>
    <dbReference type="NCBI Taxonomy" id="66887"/>
    <lineage>
        <taxon>Bacteria</taxon>
        <taxon>Bacillati</taxon>
        <taxon>Actinomycetota</taxon>
        <taxon>Actinomycetes</taxon>
        <taxon>Kitasatosporales</taxon>
        <taxon>Streptomycetaceae</taxon>
        <taxon>Streptomyces</taxon>
    </lineage>
</organism>
<dbReference type="EMBL" id="BMTD01000001">
    <property type="protein sequence ID" value="GGU78736.1"/>
    <property type="molecule type" value="Genomic_DNA"/>
</dbReference>
<dbReference type="RefSeq" id="WP_229853944.1">
    <property type="nucleotide sequence ID" value="NZ_BMTD01000001.1"/>
</dbReference>
<feature type="region of interest" description="Disordered" evidence="1">
    <location>
        <begin position="231"/>
        <end position="252"/>
    </location>
</feature>
<dbReference type="Proteomes" id="UP000618795">
    <property type="component" value="Unassembled WGS sequence"/>
</dbReference>
<feature type="compositionally biased region" description="Basic and acidic residues" evidence="1">
    <location>
        <begin position="67"/>
        <end position="77"/>
    </location>
</feature>
<feature type="transmembrane region" description="Helical" evidence="2">
    <location>
        <begin position="119"/>
        <end position="140"/>
    </location>
</feature>
<evidence type="ECO:0000313" key="3">
    <source>
        <dbReference type="EMBL" id="GGU78736.1"/>
    </source>
</evidence>
<protein>
    <submittedName>
        <fullName evidence="3">Membrane protein</fullName>
    </submittedName>
</protein>
<reference evidence="3" key="1">
    <citation type="journal article" date="2014" name="Int. J. Syst. Evol. Microbiol.">
        <title>Complete genome sequence of Corynebacterium casei LMG S-19264T (=DSM 44701T), isolated from a smear-ripened cheese.</title>
        <authorList>
            <consortium name="US DOE Joint Genome Institute (JGI-PGF)"/>
            <person name="Walter F."/>
            <person name="Albersmeier A."/>
            <person name="Kalinowski J."/>
            <person name="Ruckert C."/>
        </authorList>
    </citation>
    <scope>NUCLEOTIDE SEQUENCE</scope>
    <source>
        <strain evidence="3">JCM 4369</strain>
    </source>
</reference>
<evidence type="ECO:0000256" key="1">
    <source>
        <dbReference type="SAM" id="MobiDB-lite"/>
    </source>
</evidence>
<feature type="compositionally biased region" description="Basic and acidic residues" evidence="1">
    <location>
        <begin position="1"/>
        <end position="14"/>
    </location>
</feature>
<feature type="compositionally biased region" description="Polar residues" evidence="1">
    <location>
        <begin position="238"/>
        <end position="252"/>
    </location>
</feature>
<accession>A0A918I5V4</accession>
<dbReference type="AlphaFoldDB" id="A0A918I5V4"/>
<keyword evidence="2" id="KW-0812">Transmembrane</keyword>
<comment type="caution">
    <text evidence="3">The sequence shown here is derived from an EMBL/GenBank/DDBJ whole genome shotgun (WGS) entry which is preliminary data.</text>
</comment>
<name>A0A918I5V4_9ACTN</name>
<evidence type="ECO:0000256" key="2">
    <source>
        <dbReference type="SAM" id="Phobius"/>
    </source>
</evidence>
<feature type="region of interest" description="Disordered" evidence="1">
    <location>
        <begin position="553"/>
        <end position="582"/>
    </location>
</feature>
<sequence>MNTERPENREHPEGSEQAGSTGNGGSHEASEQAGSTASGGSHEASEQAGSTASGGSHEASEQAGDGGSREGSEDSGKPEPTPATPRDAHGDGAGGSREAGAPEADGTDGGRAAPHRSRLAVVSVAAAVLLVGGGGAYLAASGDHGGRTAGDGAPPPPLALDGFRGTGGIAPGEPDPYGARYVARGELPAGPGSTPVYAPKGEVGKDAVARLARALGVDGTPVAQGRIWRVGGRDGSGPSLQVNRDASGSWSYSRSAPGTDDCKKGVLCMHDPMAPLGTPVSVAAAEKVVAPVLKAAGLDDAKIDASQVMGSQRVVNADPVVGGLPTYGWTTGLTVDRRGELVGGYGLLGTAVEGDTYPVLSAAKTLKLMNAAPKGDHRMGIGGCASPMPLKDRLEQPCGTSTGVARQGADPGTETVTVDKAVFGLASHSVAGRRTLVPSWLFGVREPAGQGASTVAYPAVDPRSLAPAATPSAPTASAAPTTRTVQVTGYTADGRELTVSFFGGVCADYKVSARESAERVTVTVTERPWPDKVCVLIAKEYVKTVRLAAPLDGRTVVGDDGRPVPQAKPGALRPDASAQPRR</sequence>
<feature type="region of interest" description="Disordered" evidence="1">
    <location>
        <begin position="1"/>
        <end position="114"/>
    </location>
</feature>
<keyword evidence="4" id="KW-1185">Reference proteome</keyword>
<reference evidence="3" key="2">
    <citation type="submission" date="2020-09" db="EMBL/GenBank/DDBJ databases">
        <authorList>
            <person name="Sun Q."/>
            <person name="Ohkuma M."/>
        </authorList>
    </citation>
    <scope>NUCLEOTIDE SEQUENCE</scope>
    <source>
        <strain evidence="3">JCM 4369</strain>
    </source>
</reference>
<evidence type="ECO:0000313" key="4">
    <source>
        <dbReference type="Proteomes" id="UP000618795"/>
    </source>
</evidence>
<keyword evidence="2" id="KW-0472">Membrane</keyword>
<proteinExistence type="predicted"/>
<gene>
    <name evidence="3" type="ORF">GCM10010260_09060</name>
</gene>
<keyword evidence="2" id="KW-1133">Transmembrane helix</keyword>